<comment type="pathway">
    <text evidence="1">Polyol metabolism; glycerol degradation via glycerol kinase pathway; sn-glycerol 3-phosphate from glycerol: step 1/1.</text>
</comment>
<protein>
    <recommendedName>
        <fullName evidence="3">glycerol kinase</fullName>
        <ecNumber evidence="3">2.7.1.30</ecNumber>
    </recommendedName>
    <alternativeName>
        <fullName evidence="9">ATP:glycerol 3-phosphotransferase</fullName>
    </alternativeName>
</protein>
<dbReference type="GO" id="GO:0005829">
    <property type="term" value="C:cytosol"/>
    <property type="evidence" value="ECO:0007669"/>
    <property type="project" value="UniProtKB-ARBA"/>
</dbReference>
<dbReference type="GO" id="GO:0004370">
    <property type="term" value="F:glycerol kinase activity"/>
    <property type="evidence" value="ECO:0007669"/>
    <property type="project" value="UniProtKB-EC"/>
</dbReference>
<dbReference type="SUPFAM" id="SSF53067">
    <property type="entry name" value="Actin-like ATPase domain"/>
    <property type="match status" value="2"/>
</dbReference>
<evidence type="ECO:0000256" key="4">
    <source>
        <dbReference type="ARBA" id="ARBA00022679"/>
    </source>
</evidence>
<dbReference type="Pfam" id="PF00370">
    <property type="entry name" value="FGGY_N"/>
    <property type="match status" value="1"/>
</dbReference>
<dbReference type="NCBIfam" id="TIGR01311">
    <property type="entry name" value="glycerol_kin"/>
    <property type="match status" value="1"/>
</dbReference>
<evidence type="ECO:0000256" key="8">
    <source>
        <dbReference type="ARBA" id="ARBA00022840"/>
    </source>
</evidence>
<evidence type="ECO:0000256" key="6">
    <source>
        <dbReference type="ARBA" id="ARBA00022777"/>
    </source>
</evidence>
<dbReference type="Proteomes" id="UP000054729">
    <property type="component" value="Unassembled WGS sequence"/>
</dbReference>
<dbReference type="OrthoDB" id="9805576at2"/>
<dbReference type="FunFam" id="3.30.420.40:FF:000007">
    <property type="entry name" value="Glycerol kinase"/>
    <property type="match status" value="1"/>
</dbReference>
<dbReference type="PATRIC" id="fig|66969.6.peg.833"/>
<dbReference type="InterPro" id="IPR018485">
    <property type="entry name" value="FGGY_C"/>
</dbReference>
<dbReference type="EC" id="2.7.1.30" evidence="3"/>
<comment type="caution">
    <text evidence="14">The sequence shown here is derived from an EMBL/GenBank/DDBJ whole genome shotgun (WGS) entry which is preliminary data.</text>
</comment>
<keyword evidence="8" id="KW-0067">ATP-binding</keyword>
<organism evidence="14 15">
    <name type="scientific">Legionella waltersii</name>
    <dbReference type="NCBI Taxonomy" id="66969"/>
    <lineage>
        <taxon>Bacteria</taxon>
        <taxon>Pseudomonadati</taxon>
        <taxon>Pseudomonadota</taxon>
        <taxon>Gammaproteobacteria</taxon>
        <taxon>Legionellales</taxon>
        <taxon>Legionellaceae</taxon>
        <taxon>Legionella</taxon>
    </lineage>
</organism>
<gene>
    <name evidence="14" type="primary">glpK</name>
    <name evidence="14" type="ORF">Lwal_0764</name>
</gene>
<reference evidence="14 15" key="1">
    <citation type="submission" date="2015-11" db="EMBL/GenBank/DDBJ databases">
        <title>Genomic analysis of 38 Legionella species identifies large and diverse effector repertoires.</title>
        <authorList>
            <person name="Burstein D."/>
            <person name="Amaro F."/>
            <person name="Zusman T."/>
            <person name="Lifshitz Z."/>
            <person name="Cohen O."/>
            <person name="Gilbert J.A."/>
            <person name="Pupko T."/>
            <person name="Shuman H.A."/>
            <person name="Segal G."/>
        </authorList>
    </citation>
    <scope>NUCLEOTIDE SEQUENCE [LARGE SCALE GENOMIC DNA]</scope>
    <source>
        <strain evidence="14 15">ATCC 51914</strain>
    </source>
</reference>
<evidence type="ECO:0000259" key="13">
    <source>
        <dbReference type="Pfam" id="PF02782"/>
    </source>
</evidence>
<dbReference type="FunFam" id="3.30.420.40:FF:000008">
    <property type="entry name" value="Glycerol kinase"/>
    <property type="match status" value="1"/>
</dbReference>
<evidence type="ECO:0000256" key="9">
    <source>
        <dbReference type="ARBA" id="ARBA00043149"/>
    </source>
</evidence>
<dbReference type="GO" id="GO:0019563">
    <property type="term" value="P:glycerol catabolic process"/>
    <property type="evidence" value="ECO:0007669"/>
    <property type="project" value="TreeGrafter"/>
</dbReference>
<sequence length="490" mass="54495">MNYVLAIDQGTSSSRAMIYNTKGELIKTSQYLLTQYYPNKGWVEHDPEEIWQKTLQAMKDVIAQVDVKKVLCCGITNQRETTLIWDKTTGECLAPAIVWQDRRTEEYCQSLSAHSTSIMHKTGLVIDPYFSASKINWFLKNNQRAKDLAAKGNLAVGTIDTFLIWRLTKGAKYCTDLTNASRTMLLNIHSQSWDSELLELFQVPDSILPEVIACDGDFGSIHSEHLGHEIPITGVAGDQQAALIGQGCFKEGMIKATFGTGGFLLLNTGRQIVVSKNKLLTTIAYKIKDQIAYGLEGSIYHAGTTVKWLRDEMKLIANASDTETLAKSLTSNDGVYLVSSFTGLGAPHWLTLAGACILGLSRSTTPAHFARATLEGVCYQTREILSCMREEFNTDLSLMRVDGGMAVNQWFLQFLADQCQLIIQRPKDIETTARGAAVLAAIGYGVFDSLVSLSKIWELEKEFEPSMDKKRIELDYHGWIRALDMVKSGK</sequence>
<dbReference type="PIRSF" id="PIRSF000538">
    <property type="entry name" value="GlpK"/>
    <property type="match status" value="1"/>
</dbReference>
<feature type="domain" description="Carbohydrate kinase FGGY N-terminal" evidence="12">
    <location>
        <begin position="3"/>
        <end position="245"/>
    </location>
</feature>
<evidence type="ECO:0000256" key="3">
    <source>
        <dbReference type="ARBA" id="ARBA00012099"/>
    </source>
</evidence>
<dbReference type="PANTHER" id="PTHR10196:SF78">
    <property type="entry name" value="GLYCEROL KINASE"/>
    <property type="match status" value="1"/>
</dbReference>
<dbReference type="STRING" id="66969.Lwal_0764"/>
<evidence type="ECO:0000313" key="15">
    <source>
        <dbReference type="Proteomes" id="UP000054729"/>
    </source>
</evidence>
<feature type="domain" description="Carbohydrate kinase FGGY C-terminal" evidence="13">
    <location>
        <begin position="256"/>
        <end position="443"/>
    </location>
</feature>
<dbReference type="EMBL" id="LNZB01000015">
    <property type="protein sequence ID" value="KTD82287.1"/>
    <property type="molecule type" value="Genomic_DNA"/>
</dbReference>
<keyword evidence="7" id="KW-0319">Glycerol metabolism</keyword>
<comment type="similarity">
    <text evidence="2 11">Belongs to the FGGY kinase family.</text>
</comment>
<evidence type="ECO:0000259" key="12">
    <source>
        <dbReference type="Pfam" id="PF00370"/>
    </source>
</evidence>
<dbReference type="PANTHER" id="PTHR10196">
    <property type="entry name" value="SUGAR KINASE"/>
    <property type="match status" value="1"/>
</dbReference>
<keyword evidence="6 11" id="KW-0418">Kinase</keyword>
<dbReference type="GO" id="GO:0005524">
    <property type="term" value="F:ATP binding"/>
    <property type="evidence" value="ECO:0007669"/>
    <property type="project" value="UniProtKB-KW"/>
</dbReference>
<dbReference type="NCBIfam" id="NF000756">
    <property type="entry name" value="PRK00047.1"/>
    <property type="match status" value="1"/>
</dbReference>
<dbReference type="PROSITE" id="PS00445">
    <property type="entry name" value="FGGY_KINASES_2"/>
    <property type="match status" value="1"/>
</dbReference>
<evidence type="ECO:0000256" key="2">
    <source>
        <dbReference type="ARBA" id="ARBA00009156"/>
    </source>
</evidence>
<dbReference type="GO" id="GO:0006072">
    <property type="term" value="P:glycerol-3-phosphate metabolic process"/>
    <property type="evidence" value="ECO:0007669"/>
    <property type="project" value="InterPro"/>
</dbReference>
<dbReference type="PROSITE" id="PS00933">
    <property type="entry name" value="FGGY_KINASES_1"/>
    <property type="match status" value="1"/>
</dbReference>
<evidence type="ECO:0000313" key="14">
    <source>
        <dbReference type="EMBL" id="KTD82287.1"/>
    </source>
</evidence>
<evidence type="ECO:0000256" key="7">
    <source>
        <dbReference type="ARBA" id="ARBA00022798"/>
    </source>
</evidence>
<keyword evidence="15" id="KW-1185">Reference proteome</keyword>
<evidence type="ECO:0000256" key="1">
    <source>
        <dbReference type="ARBA" id="ARBA00005190"/>
    </source>
</evidence>
<evidence type="ECO:0000256" key="10">
    <source>
        <dbReference type="ARBA" id="ARBA00052101"/>
    </source>
</evidence>
<dbReference type="Gene3D" id="3.30.420.40">
    <property type="match status" value="2"/>
</dbReference>
<keyword evidence="4 11" id="KW-0808">Transferase</keyword>
<keyword evidence="5" id="KW-0547">Nucleotide-binding</keyword>
<dbReference type="Pfam" id="PF02782">
    <property type="entry name" value="FGGY_C"/>
    <property type="match status" value="1"/>
</dbReference>
<accession>A0A0W1ALS5</accession>
<dbReference type="InterPro" id="IPR005999">
    <property type="entry name" value="Glycerol_kin"/>
</dbReference>
<dbReference type="InterPro" id="IPR000577">
    <property type="entry name" value="Carb_kinase_FGGY"/>
</dbReference>
<evidence type="ECO:0000256" key="11">
    <source>
        <dbReference type="RuleBase" id="RU003733"/>
    </source>
</evidence>
<dbReference type="AlphaFoldDB" id="A0A0W1ALS5"/>
<dbReference type="RefSeq" id="WP_058479585.1">
    <property type="nucleotide sequence ID" value="NZ_CAAAIQ010000006.1"/>
</dbReference>
<proteinExistence type="inferred from homology"/>
<dbReference type="InterPro" id="IPR043129">
    <property type="entry name" value="ATPase_NBD"/>
</dbReference>
<name>A0A0W1ALS5_9GAMM</name>
<evidence type="ECO:0000256" key="5">
    <source>
        <dbReference type="ARBA" id="ARBA00022741"/>
    </source>
</evidence>
<dbReference type="InterPro" id="IPR018484">
    <property type="entry name" value="FGGY_N"/>
</dbReference>
<dbReference type="InterPro" id="IPR018483">
    <property type="entry name" value="Carb_kinase_FGGY_CS"/>
</dbReference>
<comment type="catalytic activity">
    <reaction evidence="10">
        <text>glycerol + ATP = sn-glycerol 3-phosphate + ADP + H(+)</text>
        <dbReference type="Rhea" id="RHEA:21644"/>
        <dbReference type="ChEBI" id="CHEBI:15378"/>
        <dbReference type="ChEBI" id="CHEBI:17754"/>
        <dbReference type="ChEBI" id="CHEBI:30616"/>
        <dbReference type="ChEBI" id="CHEBI:57597"/>
        <dbReference type="ChEBI" id="CHEBI:456216"/>
        <dbReference type="EC" id="2.7.1.30"/>
    </reaction>
</comment>
<dbReference type="CDD" id="cd07786">
    <property type="entry name" value="FGGY_EcGK_like"/>
    <property type="match status" value="1"/>
</dbReference>